<dbReference type="InterPro" id="IPR011009">
    <property type="entry name" value="Kinase-like_dom_sf"/>
</dbReference>
<dbReference type="InterPro" id="IPR000719">
    <property type="entry name" value="Prot_kinase_dom"/>
</dbReference>
<dbReference type="InterPro" id="IPR008266">
    <property type="entry name" value="Tyr_kinase_AS"/>
</dbReference>
<feature type="compositionally biased region" description="Basic and acidic residues" evidence="18">
    <location>
        <begin position="721"/>
        <end position="730"/>
    </location>
</feature>
<feature type="domain" description="EGF-like" evidence="21">
    <location>
        <begin position="1"/>
        <end position="19"/>
    </location>
</feature>
<evidence type="ECO:0000256" key="7">
    <source>
        <dbReference type="ARBA" id="ARBA00022840"/>
    </source>
</evidence>
<comment type="catalytic activity">
    <reaction evidence="15">
        <text>L-tyrosyl-[protein] + ATP = O-phospho-L-tyrosyl-[protein] + ADP + H(+)</text>
        <dbReference type="Rhea" id="RHEA:10596"/>
        <dbReference type="Rhea" id="RHEA-COMP:10136"/>
        <dbReference type="Rhea" id="RHEA-COMP:20101"/>
        <dbReference type="ChEBI" id="CHEBI:15378"/>
        <dbReference type="ChEBI" id="CHEBI:30616"/>
        <dbReference type="ChEBI" id="CHEBI:46858"/>
        <dbReference type="ChEBI" id="CHEBI:61978"/>
        <dbReference type="ChEBI" id="CHEBI:456216"/>
        <dbReference type="EC" id="2.7.10.1"/>
    </reaction>
</comment>
<evidence type="ECO:0000256" key="9">
    <source>
        <dbReference type="ARBA" id="ARBA00023136"/>
    </source>
</evidence>
<dbReference type="GeneID" id="109474130"/>
<keyword evidence="12" id="KW-0675">Receptor</keyword>
<evidence type="ECO:0000256" key="3">
    <source>
        <dbReference type="ARBA" id="ARBA00022679"/>
    </source>
</evidence>
<keyword evidence="6" id="KW-0418">Kinase</keyword>
<evidence type="ECO:0000256" key="18">
    <source>
        <dbReference type="SAM" id="MobiDB-lite"/>
    </source>
</evidence>
<dbReference type="InterPro" id="IPR017441">
    <property type="entry name" value="Protein_kinase_ATP_BS"/>
</dbReference>
<dbReference type="SMART" id="SM00409">
    <property type="entry name" value="IG"/>
    <property type="match status" value="2"/>
</dbReference>
<dbReference type="InterPro" id="IPR013783">
    <property type="entry name" value="Ig-like_fold"/>
</dbReference>
<keyword evidence="13" id="KW-0325">Glycoprotein</keyword>
<evidence type="ECO:0000256" key="1">
    <source>
        <dbReference type="ARBA" id="ARBA00004479"/>
    </source>
</evidence>
<feature type="binding site" evidence="17">
    <location>
        <position position="402"/>
    </location>
    <ligand>
        <name>ATP</name>
        <dbReference type="ChEBI" id="CHEBI:30616"/>
    </ligand>
</feature>
<dbReference type="AlphaFoldDB" id="A0A6P4ZFM0"/>
<dbReference type="CDD" id="cd00096">
    <property type="entry name" value="Ig"/>
    <property type="match status" value="1"/>
</dbReference>
<evidence type="ECO:0000256" key="17">
    <source>
        <dbReference type="PROSITE-ProRule" id="PRU10141"/>
    </source>
</evidence>
<dbReference type="PROSITE" id="PS00109">
    <property type="entry name" value="PROTEIN_KINASE_TYR"/>
    <property type="match status" value="1"/>
</dbReference>
<dbReference type="SMART" id="SM00408">
    <property type="entry name" value="IGc2"/>
    <property type="match status" value="1"/>
</dbReference>
<dbReference type="InterPro" id="IPR036179">
    <property type="entry name" value="Ig-like_dom_sf"/>
</dbReference>
<keyword evidence="4 19" id="KW-0812">Transmembrane</keyword>
<keyword evidence="7 17" id="KW-0067">ATP-binding</keyword>
<comment type="caution">
    <text evidence="16">Lacks conserved residue(s) required for the propagation of feature annotation.</text>
</comment>
<evidence type="ECO:0000256" key="10">
    <source>
        <dbReference type="ARBA" id="ARBA00023137"/>
    </source>
</evidence>
<dbReference type="GO" id="GO:0004714">
    <property type="term" value="F:transmembrane receptor protein tyrosine kinase activity"/>
    <property type="evidence" value="ECO:0007669"/>
    <property type="project" value="UniProtKB-EC"/>
</dbReference>
<evidence type="ECO:0000256" key="8">
    <source>
        <dbReference type="ARBA" id="ARBA00022989"/>
    </source>
</evidence>
<evidence type="ECO:0000256" key="13">
    <source>
        <dbReference type="ARBA" id="ARBA00023180"/>
    </source>
</evidence>
<evidence type="ECO:0000256" key="4">
    <source>
        <dbReference type="ARBA" id="ARBA00022692"/>
    </source>
</evidence>
<evidence type="ECO:0000256" key="16">
    <source>
        <dbReference type="PROSITE-ProRule" id="PRU00076"/>
    </source>
</evidence>
<dbReference type="RefSeq" id="XP_019629897.1">
    <property type="nucleotide sequence ID" value="XM_019774338.1"/>
</dbReference>
<evidence type="ECO:0000256" key="2">
    <source>
        <dbReference type="ARBA" id="ARBA00022553"/>
    </source>
</evidence>
<evidence type="ECO:0000256" key="14">
    <source>
        <dbReference type="ARBA" id="ARBA00023319"/>
    </source>
</evidence>
<dbReference type="InterPro" id="IPR003598">
    <property type="entry name" value="Ig_sub2"/>
</dbReference>
<evidence type="ECO:0000256" key="11">
    <source>
        <dbReference type="ARBA" id="ARBA00023157"/>
    </source>
</evidence>
<dbReference type="Proteomes" id="UP000515135">
    <property type="component" value="Unplaced"/>
</dbReference>
<dbReference type="KEGG" id="bbel:109474130"/>
<dbReference type="PROSITE" id="PS50011">
    <property type="entry name" value="PROTEIN_KINASE_DOM"/>
    <property type="match status" value="1"/>
</dbReference>
<dbReference type="PROSITE" id="PS50026">
    <property type="entry name" value="EGF_3"/>
    <property type="match status" value="1"/>
</dbReference>
<dbReference type="InterPro" id="IPR050122">
    <property type="entry name" value="RTK"/>
</dbReference>
<organism evidence="23 24">
    <name type="scientific">Branchiostoma belcheri</name>
    <name type="common">Amphioxus</name>
    <dbReference type="NCBI Taxonomy" id="7741"/>
    <lineage>
        <taxon>Eukaryota</taxon>
        <taxon>Metazoa</taxon>
        <taxon>Chordata</taxon>
        <taxon>Cephalochordata</taxon>
        <taxon>Leptocardii</taxon>
        <taxon>Amphioxiformes</taxon>
        <taxon>Branchiostomatidae</taxon>
        <taxon>Branchiostoma</taxon>
    </lineage>
</organism>
<dbReference type="Pfam" id="PF07714">
    <property type="entry name" value="PK_Tyr_Ser-Thr"/>
    <property type="match status" value="1"/>
</dbReference>
<feature type="region of interest" description="Disordered" evidence="18">
    <location>
        <begin position="692"/>
        <end position="730"/>
    </location>
</feature>
<evidence type="ECO:0000313" key="24">
    <source>
        <dbReference type="RefSeq" id="XP_019629897.1"/>
    </source>
</evidence>
<keyword evidence="11 16" id="KW-1015">Disulfide bond</keyword>
<dbReference type="InterPro" id="IPR001245">
    <property type="entry name" value="Ser-Thr/Tyr_kinase_cat_dom"/>
</dbReference>
<name>A0A6P4ZFM0_BRABE</name>
<keyword evidence="9 19" id="KW-0472">Membrane</keyword>
<evidence type="ECO:0000256" key="6">
    <source>
        <dbReference type="ARBA" id="ARBA00022777"/>
    </source>
</evidence>
<dbReference type="PROSITE" id="PS00022">
    <property type="entry name" value="EGF_1"/>
    <property type="match status" value="1"/>
</dbReference>
<dbReference type="InterPro" id="IPR000742">
    <property type="entry name" value="EGF"/>
</dbReference>
<keyword evidence="10" id="KW-0829">Tyrosine-protein kinase</keyword>
<gene>
    <name evidence="24" type="primary">LOC109474130</name>
</gene>
<feature type="region of interest" description="Disordered" evidence="18">
    <location>
        <begin position="651"/>
        <end position="670"/>
    </location>
</feature>
<dbReference type="InterPro" id="IPR003599">
    <property type="entry name" value="Ig_sub"/>
</dbReference>
<dbReference type="CDD" id="cd00054">
    <property type="entry name" value="EGF_CA"/>
    <property type="match status" value="1"/>
</dbReference>
<keyword evidence="2" id="KW-0597">Phosphoprotein</keyword>
<feature type="transmembrane region" description="Helical" evidence="19">
    <location>
        <begin position="298"/>
        <end position="321"/>
    </location>
</feature>
<protein>
    <submittedName>
        <fullName evidence="24">Ephrin type-B receptor 3-like</fullName>
    </submittedName>
</protein>
<evidence type="ECO:0000313" key="23">
    <source>
        <dbReference type="Proteomes" id="UP000515135"/>
    </source>
</evidence>
<evidence type="ECO:0000259" key="20">
    <source>
        <dbReference type="PROSITE" id="PS50011"/>
    </source>
</evidence>
<proteinExistence type="predicted"/>
<dbReference type="Gene3D" id="1.10.510.10">
    <property type="entry name" value="Transferase(Phosphotransferase) domain 1"/>
    <property type="match status" value="1"/>
</dbReference>
<dbReference type="Gene3D" id="3.30.200.20">
    <property type="entry name" value="Phosphorylase Kinase, domain 1"/>
    <property type="match status" value="1"/>
</dbReference>
<dbReference type="PROSITE" id="PS50835">
    <property type="entry name" value="IG_LIKE"/>
    <property type="match status" value="1"/>
</dbReference>
<feature type="compositionally biased region" description="Polar residues" evidence="18">
    <location>
        <begin position="652"/>
        <end position="670"/>
    </location>
</feature>
<keyword evidence="16" id="KW-0245">EGF-like domain</keyword>
<comment type="subcellular location">
    <subcellularLocation>
        <location evidence="1">Membrane</location>
        <topology evidence="1">Single-pass type I membrane protein</topology>
    </subcellularLocation>
</comment>
<dbReference type="PRINTS" id="PR00109">
    <property type="entry name" value="TYRKINASE"/>
</dbReference>
<evidence type="ECO:0000256" key="12">
    <source>
        <dbReference type="ARBA" id="ARBA00023170"/>
    </source>
</evidence>
<sequence length="730" mass="80571">MITGYECICEPGWEGDTCEVPATQGANVTAIPTWGLPENSTTAPIVTTAESGIVLQDDGVTETIDGTSAELHWCYGFRPSKQVIFEAWWFKQTGGDQVLVASRYPARNASVQSRYKGRVEVFGDADLLLKAVSPADVGTYQLFAAFSDASDPLWKDRHLVVYYPPTNMEVTSSLSATEGDQVTILAHANSVPPPTYLWTKVNGSLPSDSVMNMTTGTFTLPHATLNDSGTYRVVASNDLGNSSGVTILTVEQAFIKANNLGNLDLNTLLTAETTAAGGRSTPRTVHSTRGGRRPNPHVVTAAVVPSVVLLVLAVVAAVLGYRWVRKRQSDKHPEEQLTEVHRPPLPLPPPVPARPQFLEYEVNPTDLQLKEQIGRGAFGVVFLASLKKVVDGLLTEQTVVVKTVHEDAGVEEIKNFIREVDTTINLRQHINLLGLVGCCTLSHPPYLVTEYMPYGDLKNFLLKCRKSDGGLRDSMYDFKEKNVYQVAQQIANGMAYISQAGYVHGDLAARNVLVGEDLLVKIADFGLTTDIYERGYQRQDAEQRIPLRWMAPERLLREGRYTSKSDVWSFGVVLYEIATLGNVPYPGVERTVLMEELRSGYREPRPPGLNQDLYDMMLRCWQWEEDHRPEFQELYEELNAAVDSMTKDCEKSCSTSPQCQNGATEPAENSNDIPELAPTMMQLHATTDVYDDVDSLTSSKEDSSSEPVETKVAPTTFVEGGRSHDLRRGG</sequence>
<dbReference type="PROSITE" id="PS00107">
    <property type="entry name" value="PROTEIN_KINASE_ATP"/>
    <property type="match status" value="1"/>
</dbReference>
<dbReference type="PANTHER" id="PTHR24416:SF620">
    <property type="entry name" value="TYROSINE-PROTEIN KINASE RECEPTOR TORSO"/>
    <property type="match status" value="1"/>
</dbReference>
<dbReference type="GO" id="GO:0005886">
    <property type="term" value="C:plasma membrane"/>
    <property type="evidence" value="ECO:0007669"/>
    <property type="project" value="TreeGrafter"/>
</dbReference>
<feature type="region of interest" description="Disordered" evidence="18">
    <location>
        <begin position="274"/>
        <end position="296"/>
    </location>
</feature>
<dbReference type="GO" id="GO:0007169">
    <property type="term" value="P:cell surface receptor protein tyrosine kinase signaling pathway"/>
    <property type="evidence" value="ECO:0007669"/>
    <property type="project" value="TreeGrafter"/>
</dbReference>
<dbReference type="SUPFAM" id="SSF56112">
    <property type="entry name" value="Protein kinase-like (PK-like)"/>
    <property type="match status" value="1"/>
</dbReference>
<dbReference type="SUPFAM" id="SSF48726">
    <property type="entry name" value="Immunoglobulin"/>
    <property type="match status" value="2"/>
</dbReference>
<keyword evidence="8 19" id="KW-1133">Transmembrane helix</keyword>
<dbReference type="FunFam" id="1.10.510.10:FF:000554">
    <property type="entry name" value="Predicted protein"/>
    <property type="match status" value="1"/>
</dbReference>
<dbReference type="GO" id="GO:0043235">
    <property type="term" value="C:receptor complex"/>
    <property type="evidence" value="ECO:0007669"/>
    <property type="project" value="TreeGrafter"/>
</dbReference>
<accession>A0A6P4ZFM0</accession>
<dbReference type="PROSITE" id="PS01186">
    <property type="entry name" value="EGF_2"/>
    <property type="match status" value="1"/>
</dbReference>
<dbReference type="Gene3D" id="2.60.40.10">
    <property type="entry name" value="Immunoglobulins"/>
    <property type="match status" value="2"/>
</dbReference>
<evidence type="ECO:0000256" key="19">
    <source>
        <dbReference type="SAM" id="Phobius"/>
    </source>
</evidence>
<keyword evidence="23" id="KW-1185">Reference proteome</keyword>
<dbReference type="Pfam" id="PF13927">
    <property type="entry name" value="Ig_3"/>
    <property type="match status" value="1"/>
</dbReference>
<feature type="domain" description="Ig-like" evidence="22">
    <location>
        <begin position="165"/>
        <end position="251"/>
    </location>
</feature>
<keyword evidence="3" id="KW-0808">Transferase</keyword>
<evidence type="ECO:0000259" key="22">
    <source>
        <dbReference type="PROSITE" id="PS50835"/>
    </source>
</evidence>
<feature type="disulfide bond" evidence="16">
    <location>
        <begin position="9"/>
        <end position="18"/>
    </location>
</feature>
<dbReference type="CDD" id="cd00192">
    <property type="entry name" value="PTKc"/>
    <property type="match status" value="1"/>
</dbReference>
<evidence type="ECO:0000256" key="15">
    <source>
        <dbReference type="ARBA" id="ARBA00051243"/>
    </source>
</evidence>
<evidence type="ECO:0000259" key="21">
    <source>
        <dbReference type="PROSITE" id="PS50026"/>
    </source>
</evidence>
<dbReference type="PANTHER" id="PTHR24416">
    <property type="entry name" value="TYROSINE-PROTEIN KINASE RECEPTOR"/>
    <property type="match status" value="1"/>
</dbReference>
<dbReference type="OrthoDB" id="10064100at2759"/>
<reference evidence="24" key="1">
    <citation type="submission" date="2025-08" db="UniProtKB">
        <authorList>
            <consortium name="RefSeq"/>
        </authorList>
    </citation>
    <scope>IDENTIFICATION</scope>
    <source>
        <tissue evidence="24">Gonad</tissue>
    </source>
</reference>
<dbReference type="InterPro" id="IPR007110">
    <property type="entry name" value="Ig-like_dom"/>
</dbReference>
<dbReference type="GO" id="GO:0005524">
    <property type="term" value="F:ATP binding"/>
    <property type="evidence" value="ECO:0007669"/>
    <property type="project" value="UniProtKB-UniRule"/>
</dbReference>
<evidence type="ECO:0000256" key="5">
    <source>
        <dbReference type="ARBA" id="ARBA00022741"/>
    </source>
</evidence>
<keyword evidence="14" id="KW-0393">Immunoglobulin domain</keyword>
<feature type="domain" description="Protein kinase" evidence="20">
    <location>
        <begin position="367"/>
        <end position="642"/>
    </location>
</feature>
<keyword evidence="5 17" id="KW-0547">Nucleotide-binding</keyword>